<dbReference type="EMBL" id="BMPG01000002">
    <property type="protein sequence ID" value="GGL61971.1"/>
    <property type="molecule type" value="Genomic_DNA"/>
</dbReference>
<dbReference type="AlphaFoldDB" id="A0A830FMT0"/>
<evidence type="ECO:0000313" key="1">
    <source>
        <dbReference type="EMBL" id="GGL61971.1"/>
    </source>
</evidence>
<organism evidence="1 2">
    <name type="scientific">Halocalculus aciditolerans</name>
    <dbReference type="NCBI Taxonomy" id="1383812"/>
    <lineage>
        <taxon>Archaea</taxon>
        <taxon>Methanobacteriati</taxon>
        <taxon>Methanobacteriota</taxon>
        <taxon>Stenosarchaea group</taxon>
        <taxon>Halobacteria</taxon>
        <taxon>Halobacteriales</taxon>
        <taxon>Halobacteriaceae</taxon>
        <taxon>Halocalculus</taxon>
    </lineage>
</organism>
<gene>
    <name evidence="1" type="ORF">GCM10009039_20230</name>
</gene>
<dbReference type="PANTHER" id="PTHR30024">
    <property type="entry name" value="ALIPHATIC SULFONATES-BINDING PROTEIN-RELATED"/>
    <property type="match status" value="1"/>
</dbReference>
<proteinExistence type="predicted"/>
<protein>
    <recommendedName>
        <fullName evidence="3">ABC transporter substrate-binding protein</fullName>
    </recommendedName>
</protein>
<name>A0A830FMT0_9EURY</name>
<keyword evidence="2" id="KW-1185">Reference proteome</keyword>
<sequence length="368" mass="39540">MARFTVIWEGKGTENKRRVMTKQTRSTRRRYLQATGGALGAAGLTALAGCSGGGGSTESLSVAYMPIYPDMQHFVMEKEGYYDALDADVEATEFSDGPSIVQAYATGDYDVALFGVVPAMIVIDKTGFAKVTAANIQNAMQILARDEFAAMYDEQGKDAFAAWEAEKGEKFTFGTFPPGSVPDILLRYWLEQELGLDPGSDVNIESLGGAGPVRQALAAGKIDGTSIMEPVPTIANEKGMGYSSIAWAGDFMPGQPAAVTMMHDDLRNDRPELAKSFLEQHKKATAFTENNPDAAAKHASDVIGSDALPVDLARKAMDSPASDFISNPHQIESGTETFAAYANRLGKTSTELSVDQIFDYSLYDSVSE</sequence>
<reference evidence="1" key="1">
    <citation type="journal article" date="2014" name="Int. J. Syst. Evol. Microbiol.">
        <title>Complete genome sequence of Corynebacterium casei LMG S-19264T (=DSM 44701T), isolated from a smear-ripened cheese.</title>
        <authorList>
            <consortium name="US DOE Joint Genome Institute (JGI-PGF)"/>
            <person name="Walter F."/>
            <person name="Albersmeier A."/>
            <person name="Kalinowski J."/>
            <person name="Ruckert C."/>
        </authorList>
    </citation>
    <scope>NUCLEOTIDE SEQUENCE</scope>
    <source>
        <strain evidence="1">JCM 19596</strain>
    </source>
</reference>
<dbReference type="Gene3D" id="3.40.190.10">
    <property type="entry name" value="Periplasmic binding protein-like II"/>
    <property type="match status" value="2"/>
</dbReference>
<dbReference type="Pfam" id="PF13379">
    <property type="entry name" value="NMT1_2"/>
    <property type="match status" value="1"/>
</dbReference>
<comment type="caution">
    <text evidence="1">The sequence shown here is derived from an EMBL/GenBank/DDBJ whole genome shotgun (WGS) entry which is preliminary data.</text>
</comment>
<dbReference type="SUPFAM" id="SSF53850">
    <property type="entry name" value="Periplasmic binding protein-like II"/>
    <property type="match status" value="1"/>
</dbReference>
<reference evidence="1" key="2">
    <citation type="submission" date="2020-09" db="EMBL/GenBank/DDBJ databases">
        <authorList>
            <person name="Sun Q."/>
            <person name="Ohkuma M."/>
        </authorList>
    </citation>
    <scope>NUCLEOTIDE SEQUENCE</scope>
    <source>
        <strain evidence="1">JCM 19596</strain>
    </source>
</reference>
<dbReference type="PANTHER" id="PTHR30024:SF42">
    <property type="entry name" value="ALIPHATIC SULFONATES-BINDING PROTEIN-RELATED"/>
    <property type="match status" value="1"/>
</dbReference>
<evidence type="ECO:0000313" key="2">
    <source>
        <dbReference type="Proteomes" id="UP000607197"/>
    </source>
</evidence>
<dbReference type="Proteomes" id="UP000607197">
    <property type="component" value="Unassembled WGS sequence"/>
</dbReference>
<evidence type="ECO:0008006" key="3">
    <source>
        <dbReference type="Google" id="ProtNLM"/>
    </source>
</evidence>
<accession>A0A830FMT0</accession>